<keyword evidence="7 14" id="KW-0067">ATP-binding</keyword>
<dbReference type="OrthoDB" id="9804325at2"/>
<dbReference type="SMART" id="SM01058">
    <property type="entry name" value="CarD_TRCF"/>
    <property type="match status" value="1"/>
</dbReference>
<dbReference type="InterPro" id="IPR005118">
    <property type="entry name" value="TRCF_C"/>
</dbReference>
<dbReference type="Pfam" id="PF02559">
    <property type="entry name" value="CarD_TRCF_RID"/>
    <property type="match status" value="1"/>
</dbReference>
<dbReference type="HAMAP" id="MF_00969">
    <property type="entry name" value="TRCF"/>
    <property type="match status" value="1"/>
</dbReference>
<evidence type="ECO:0000256" key="13">
    <source>
        <dbReference type="ARBA" id="ARBA00070128"/>
    </source>
</evidence>
<dbReference type="EC" id="3.6.4.-" evidence="14"/>
<keyword evidence="4 14" id="KW-0227">DNA damage</keyword>
<proteinExistence type="inferred from homology"/>
<keyword evidence="2 14" id="KW-0963">Cytoplasm</keyword>
<dbReference type="InterPro" id="IPR027417">
    <property type="entry name" value="P-loop_NTPase"/>
</dbReference>
<comment type="similarity">
    <text evidence="11 14">In the N-terminal section; belongs to the UvrB family.</text>
</comment>
<dbReference type="GO" id="GO:0016787">
    <property type="term" value="F:hydrolase activity"/>
    <property type="evidence" value="ECO:0007669"/>
    <property type="project" value="UniProtKB-KW"/>
</dbReference>
<dbReference type="InterPro" id="IPR011545">
    <property type="entry name" value="DEAD/DEAH_box_helicase_dom"/>
</dbReference>
<dbReference type="InterPro" id="IPR037235">
    <property type="entry name" value="TRCF-like_C_D7"/>
</dbReference>
<accession>A0A2U8DG91</accession>
<dbReference type="InterPro" id="IPR047112">
    <property type="entry name" value="RecG/Mfd"/>
</dbReference>
<dbReference type="GO" id="GO:0006355">
    <property type="term" value="P:regulation of DNA-templated transcription"/>
    <property type="evidence" value="ECO:0007669"/>
    <property type="project" value="UniProtKB-UniRule"/>
</dbReference>
<dbReference type="Gene3D" id="3.40.50.300">
    <property type="entry name" value="P-loop containing nucleotide triphosphate hydrolases"/>
    <property type="match status" value="2"/>
</dbReference>
<evidence type="ECO:0000256" key="14">
    <source>
        <dbReference type="HAMAP-Rule" id="MF_00969"/>
    </source>
</evidence>
<dbReference type="AlphaFoldDB" id="A0A2U8DG91"/>
<evidence type="ECO:0000256" key="1">
    <source>
        <dbReference type="ARBA" id="ARBA00004496"/>
    </source>
</evidence>
<evidence type="ECO:0000256" key="8">
    <source>
        <dbReference type="ARBA" id="ARBA00023125"/>
    </source>
</evidence>
<protein>
    <recommendedName>
        <fullName evidence="13 14">Transcription-repair-coupling factor</fullName>
        <shortName evidence="14">TRCF</shortName>
        <ecNumber evidence="14">3.6.4.-</ecNumber>
    </recommendedName>
</protein>
<evidence type="ECO:0000256" key="10">
    <source>
        <dbReference type="ARBA" id="ARBA00055182"/>
    </source>
</evidence>
<comment type="function">
    <text evidence="10 14">Couples transcription and DNA repair by recognizing RNA polymerase (RNAP) stalled at DNA lesions. Mediates ATP-dependent release of RNAP and its truncated transcript from the DNA, and recruitment of nucleotide excision repair machinery to the damaged site.</text>
</comment>
<keyword evidence="8 14" id="KW-0238">DNA-binding</keyword>
<sequence length="708" mass="82322">MKNNFLFISEKIFIKINQKNNKILMQKKFFQKNDLNTLSINDPIVHIEHGIGRYQGLTTIKTSSIESEYLIILYAEENKLYVPISHLHLISPYFSVNKENIILHKLGSDKWNKEKKKISTKLYDHAVILLEIYANRLSQRGFAFKKNEEQYRKFCKRFPFKITLDQEKVINSVLNDMQKSIPMDRLICGDVGFGKTEVAIRASFICVSNKKQVIVLVPTTLLAQQHFENFKKRFFNLSIQIGILSRFQNEKEQNNILKNTQNGTIDILIGTHKILLKNIIWNDLGLLIIDEEHRFGVHHKEEIKKLYSNIDILTLTATPIPRTLNMALTGIKDLSIIAEPPHERLQIKTFVAEYNPNLIKKAILREIARGGQVYYIYNKVQNISKVALKLSNLIPEAIIRIGHGEMKNIELKKIMHDFYNQKFNILVCTTIIESGIDIATANTIIIENSNHFGLSQLHQLRGRVGRSCYQGYAFFLVNSFKNITSDAQKRLHAISSINDFGAGFSLSNEDLDIRGVGELLGKEQSGHINTIGFSLYIKLLNKTIKFLKNKKKPLSLEELEKKSDIECYIPALLPSNYIHNINQRLYFYKKLSSAKKEREIDKIKFQLIKKFGKLPYFAKNLIYITKIRLITEKIGILKIKSNKNIGIIEFDKNAYFNTKNLLKKFQKEPHLWKMENTIKLKFFHRFQNDDLRLKWIINFLNDLKKDIT</sequence>
<dbReference type="InterPro" id="IPR003711">
    <property type="entry name" value="CarD-like/TRCF_RID"/>
</dbReference>
<evidence type="ECO:0000256" key="3">
    <source>
        <dbReference type="ARBA" id="ARBA00022741"/>
    </source>
</evidence>
<keyword evidence="6" id="KW-0347">Helicase</keyword>
<dbReference type="GO" id="GO:0003684">
    <property type="term" value="F:damaged DNA binding"/>
    <property type="evidence" value="ECO:0007669"/>
    <property type="project" value="InterPro"/>
</dbReference>
<dbReference type="InterPro" id="IPR014001">
    <property type="entry name" value="Helicase_ATP-bd"/>
</dbReference>
<dbReference type="EMBL" id="CP029161">
    <property type="protein sequence ID" value="AWH90495.1"/>
    <property type="molecule type" value="Genomic_DNA"/>
</dbReference>
<dbReference type="CDD" id="cd17991">
    <property type="entry name" value="DEXHc_TRCF"/>
    <property type="match status" value="1"/>
</dbReference>
<feature type="domain" description="Helicase C-terminal" evidence="16">
    <location>
        <begin position="358"/>
        <end position="512"/>
    </location>
</feature>
<evidence type="ECO:0000313" key="18">
    <source>
        <dbReference type="Proteomes" id="UP000244884"/>
    </source>
</evidence>
<evidence type="ECO:0000256" key="2">
    <source>
        <dbReference type="ARBA" id="ARBA00022490"/>
    </source>
</evidence>
<dbReference type="GO" id="GO:0005737">
    <property type="term" value="C:cytoplasm"/>
    <property type="evidence" value="ECO:0007669"/>
    <property type="project" value="UniProtKB-SubCell"/>
</dbReference>
<organism evidence="17 18">
    <name type="scientific">Buchnera aphidicola</name>
    <name type="common">Melanaphis sacchari</name>
    <dbReference type="NCBI Taxonomy" id="2173854"/>
    <lineage>
        <taxon>Bacteria</taxon>
        <taxon>Pseudomonadati</taxon>
        <taxon>Pseudomonadota</taxon>
        <taxon>Gammaproteobacteria</taxon>
        <taxon>Enterobacterales</taxon>
        <taxon>Erwiniaceae</taxon>
        <taxon>Buchnera</taxon>
    </lineage>
</organism>
<dbReference type="SUPFAM" id="SSF143517">
    <property type="entry name" value="TRCF domain-like"/>
    <property type="match status" value="1"/>
</dbReference>
<dbReference type="Pfam" id="PF03461">
    <property type="entry name" value="TRCF"/>
    <property type="match status" value="1"/>
</dbReference>
<feature type="domain" description="Helicase ATP-binding" evidence="15">
    <location>
        <begin position="176"/>
        <end position="337"/>
    </location>
</feature>
<keyword evidence="3 14" id="KW-0547">Nucleotide-binding</keyword>
<dbReference type="Pfam" id="PF00270">
    <property type="entry name" value="DEAD"/>
    <property type="match status" value="1"/>
</dbReference>
<dbReference type="PROSITE" id="PS51192">
    <property type="entry name" value="HELICASE_ATP_BIND_1"/>
    <property type="match status" value="1"/>
</dbReference>
<keyword evidence="9 14" id="KW-0234">DNA repair</keyword>
<dbReference type="PANTHER" id="PTHR47964">
    <property type="entry name" value="ATP-DEPENDENT DNA HELICASE HOMOLOG RECG, CHLOROPLASTIC"/>
    <property type="match status" value="1"/>
</dbReference>
<evidence type="ECO:0000256" key="12">
    <source>
        <dbReference type="ARBA" id="ARBA00061399"/>
    </source>
</evidence>
<dbReference type="Gene3D" id="3.90.1150.50">
    <property type="entry name" value="Transcription-repair-coupling factor, D7 domain"/>
    <property type="match status" value="1"/>
</dbReference>
<dbReference type="InterPro" id="IPR001650">
    <property type="entry name" value="Helicase_C-like"/>
</dbReference>
<comment type="similarity">
    <text evidence="12 14">In the C-terminal section; belongs to the helicase family. RecG subfamily.</text>
</comment>
<keyword evidence="5 14" id="KW-0378">Hydrolase</keyword>
<evidence type="ECO:0000256" key="7">
    <source>
        <dbReference type="ARBA" id="ARBA00022840"/>
    </source>
</evidence>
<evidence type="ECO:0000259" key="15">
    <source>
        <dbReference type="PROSITE" id="PS51192"/>
    </source>
</evidence>
<dbReference type="Proteomes" id="UP000244884">
    <property type="component" value="Chromosome"/>
</dbReference>
<evidence type="ECO:0000256" key="11">
    <source>
        <dbReference type="ARBA" id="ARBA00061104"/>
    </source>
</evidence>
<reference evidence="17 18" key="1">
    <citation type="submission" date="2018-04" db="EMBL/GenBank/DDBJ databases">
        <title>Genome sequence of Buchnera aphidicola from Melaphis sacchari.</title>
        <authorList>
            <person name="Geib S.M."/>
            <person name="Palmer N.A."/>
            <person name="Sattler S.E."/>
            <person name="Sarath G."/>
        </authorList>
    </citation>
    <scope>NUCLEOTIDE SEQUENCE [LARGE SCALE GENOMIC DNA]</scope>
    <source>
        <strain evidence="17 18">LSU</strain>
    </source>
</reference>
<dbReference type="GO" id="GO:0005524">
    <property type="term" value="F:ATP binding"/>
    <property type="evidence" value="ECO:0007669"/>
    <property type="project" value="UniProtKB-UniRule"/>
</dbReference>
<dbReference type="SUPFAM" id="SSF141259">
    <property type="entry name" value="CarD-like"/>
    <property type="match status" value="1"/>
</dbReference>
<evidence type="ECO:0000259" key="16">
    <source>
        <dbReference type="PROSITE" id="PS51194"/>
    </source>
</evidence>
<dbReference type="GO" id="GO:0000716">
    <property type="term" value="P:transcription-coupled nucleotide-excision repair, DNA damage recognition"/>
    <property type="evidence" value="ECO:0007669"/>
    <property type="project" value="UniProtKB-UniRule"/>
</dbReference>
<evidence type="ECO:0000256" key="9">
    <source>
        <dbReference type="ARBA" id="ARBA00023204"/>
    </source>
</evidence>
<comment type="subcellular location">
    <subcellularLocation>
        <location evidence="1 14">Cytoplasm</location>
    </subcellularLocation>
</comment>
<dbReference type="Gene3D" id="2.40.10.170">
    <property type="match status" value="1"/>
</dbReference>
<evidence type="ECO:0000313" key="17">
    <source>
        <dbReference type="EMBL" id="AWH90495.1"/>
    </source>
</evidence>
<dbReference type="NCBIfam" id="TIGR00580">
    <property type="entry name" value="mfd"/>
    <property type="match status" value="1"/>
</dbReference>
<dbReference type="InterPro" id="IPR036101">
    <property type="entry name" value="CarD-like/TRCF_RID_sf"/>
</dbReference>
<dbReference type="FunFam" id="3.40.50.300:FF:000546">
    <property type="entry name" value="Transcription-repair-coupling factor"/>
    <property type="match status" value="1"/>
</dbReference>
<dbReference type="SMART" id="SM00490">
    <property type="entry name" value="HELICc"/>
    <property type="match status" value="1"/>
</dbReference>
<dbReference type="Pfam" id="PF00271">
    <property type="entry name" value="Helicase_C"/>
    <property type="match status" value="1"/>
</dbReference>
<dbReference type="GO" id="GO:0003678">
    <property type="term" value="F:DNA helicase activity"/>
    <property type="evidence" value="ECO:0007669"/>
    <property type="project" value="TreeGrafter"/>
</dbReference>
<dbReference type="PANTHER" id="PTHR47964:SF1">
    <property type="entry name" value="ATP-DEPENDENT DNA HELICASE HOMOLOG RECG, CHLOROPLASTIC"/>
    <property type="match status" value="1"/>
</dbReference>
<evidence type="ECO:0000256" key="4">
    <source>
        <dbReference type="ARBA" id="ARBA00022763"/>
    </source>
</evidence>
<evidence type="ECO:0000256" key="5">
    <source>
        <dbReference type="ARBA" id="ARBA00022801"/>
    </source>
</evidence>
<evidence type="ECO:0000256" key="6">
    <source>
        <dbReference type="ARBA" id="ARBA00022806"/>
    </source>
</evidence>
<dbReference type="SUPFAM" id="SSF52540">
    <property type="entry name" value="P-loop containing nucleoside triphosphate hydrolases"/>
    <property type="match status" value="2"/>
</dbReference>
<dbReference type="InterPro" id="IPR004576">
    <property type="entry name" value="Mfd"/>
</dbReference>
<dbReference type="SMART" id="SM00982">
    <property type="entry name" value="TRCF"/>
    <property type="match status" value="1"/>
</dbReference>
<dbReference type="PROSITE" id="PS51194">
    <property type="entry name" value="HELICASE_CTER"/>
    <property type="match status" value="1"/>
</dbReference>
<gene>
    <name evidence="14 17" type="primary">mfd</name>
    <name evidence="17" type="ORF">DD681_01565</name>
</gene>
<dbReference type="SMART" id="SM00487">
    <property type="entry name" value="DEXDc"/>
    <property type="match status" value="1"/>
</dbReference>
<name>A0A2U8DG91_9GAMM</name>